<sequence length="267" mass="31550">MDRFLRKNLKKQNSYSDFFTEWKEREFNTTDIDEDKLLKDLEALSQNLGMKEGIIIGCFDYRDLSLAFFTDNVEDIMGYPNSFFRNKGMEAVLTMLHPEDVPELAKFQKIVLDLLQGLKREEMETFEFTYTVRWVHYRTKEIKWFASKVRPYLIDKNKNVVFDLHIVVHLVNPPQVNNFDWSYSYTSQDGDKIHASKRDPNRVNFKLTKKEREISNMILEGKNSQEIATKLNISKNTVNTHRKNIFKKLKAKNTAELMKILLTTSID</sequence>
<dbReference type="Gene3D" id="3.30.450.20">
    <property type="entry name" value="PAS domain"/>
    <property type="match status" value="1"/>
</dbReference>
<dbReference type="InterPro" id="IPR013655">
    <property type="entry name" value="PAS_fold_3"/>
</dbReference>
<evidence type="ECO:0000313" key="6">
    <source>
        <dbReference type="Proteomes" id="UP001597361"/>
    </source>
</evidence>
<dbReference type="PROSITE" id="PS00622">
    <property type="entry name" value="HTH_LUXR_1"/>
    <property type="match status" value="1"/>
</dbReference>
<keyword evidence="2" id="KW-0238">DNA-binding</keyword>
<evidence type="ECO:0000313" key="5">
    <source>
        <dbReference type="EMBL" id="MFD2034291.1"/>
    </source>
</evidence>
<evidence type="ECO:0000256" key="2">
    <source>
        <dbReference type="ARBA" id="ARBA00023125"/>
    </source>
</evidence>
<dbReference type="Pfam" id="PF08447">
    <property type="entry name" value="PAS_3"/>
    <property type="match status" value="1"/>
</dbReference>
<proteinExistence type="predicted"/>
<dbReference type="SMART" id="SM00421">
    <property type="entry name" value="HTH_LUXR"/>
    <property type="match status" value="1"/>
</dbReference>
<dbReference type="PRINTS" id="PR00038">
    <property type="entry name" value="HTHLUXR"/>
</dbReference>
<keyword evidence="3" id="KW-0804">Transcription</keyword>
<dbReference type="Proteomes" id="UP001597361">
    <property type="component" value="Unassembled WGS sequence"/>
</dbReference>
<dbReference type="InterPro" id="IPR036388">
    <property type="entry name" value="WH-like_DNA-bd_sf"/>
</dbReference>
<keyword evidence="1" id="KW-0805">Transcription regulation</keyword>
<dbReference type="PANTHER" id="PTHR44688">
    <property type="entry name" value="DNA-BINDING TRANSCRIPTIONAL ACTIVATOR DEVR_DOSR"/>
    <property type="match status" value="1"/>
</dbReference>
<organism evidence="5 6">
    <name type="scientific">Belliella marina</name>
    <dbReference type="NCBI Taxonomy" id="1644146"/>
    <lineage>
        <taxon>Bacteria</taxon>
        <taxon>Pseudomonadati</taxon>
        <taxon>Bacteroidota</taxon>
        <taxon>Cytophagia</taxon>
        <taxon>Cytophagales</taxon>
        <taxon>Cyclobacteriaceae</taxon>
        <taxon>Belliella</taxon>
    </lineage>
</organism>
<dbReference type="PROSITE" id="PS50043">
    <property type="entry name" value="HTH_LUXR_2"/>
    <property type="match status" value="1"/>
</dbReference>
<dbReference type="CDD" id="cd06170">
    <property type="entry name" value="LuxR_C_like"/>
    <property type="match status" value="1"/>
</dbReference>
<dbReference type="Gene3D" id="1.10.10.10">
    <property type="entry name" value="Winged helix-like DNA-binding domain superfamily/Winged helix DNA-binding domain"/>
    <property type="match status" value="1"/>
</dbReference>
<reference evidence="6" key="1">
    <citation type="journal article" date="2019" name="Int. J. Syst. Evol. Microbiol.">
        <title>The Global Catalogue of Microorganisms (GCM) 10K type strain sequencing project: providing services to taxonomists for standard genome sequencing and annotation.</title>
        <authorList>
            <consortium name="The Broad Institute Genomics Platform"/>
            <consortium name="The Broad Institute Genome Sequencing Center for Infectious Disease"/>
            <person name="Wu L."/>
            <person name="Ma J."/>
        </authorList>
    </citation>
    <scope>NUCLEOTIDE SEQUENCE [LARGE SCALE GENOMIC DNA]</scope>
    <source>
        <strain evidence="6">CGMCC 1.15180</strain>
    </source>
</reference>
<accession>A0ABW4VKM8</accession>
<dbReference type="InterPro" id="IPR000792">
    <property type="entry name" value="Tscrpt_reg_LuxR_C"/>
</dbReference>
<name>A0ABW4VKM8_9BACT</name>
<dbReference type="InterPro" id="IPR016032">
    <property type="entry name" value="Sig_transdc_resp-reg_C-effctor"/>
</dbReference>
<protein>
    <submittedName>
        <fullName evidence="5">Helix-turn-helix transcriptional regulator</fullName>
    </submittedName>
</protein>
<feature type="domain" description="HTH luxR-type" evidence="4">
    <location>
        <begin position="200"/>
        <end position="265"/>
    </location>
</feature>
<keyword evidence="6" id="KW-1185">Reference proteome</keyword>
<dbReference type="SUPFAM" id="SSF46894">
    <property type="entry name" value="C-terminal effector domain of the bipartite response regulators"/>
    <property type="match status" value="1"/>
</dbReference>
<evidence type="ECO:0000256" key="3">
    <source>
        <dbReference type="ARBA" id="ARBA00023163"/>
    </source>
</evidence>
<dbReference type="PANTHER" id="PTHR44688:SF16">
    <property type="entry name" value="DNA-BINDING TRANSCRIPTIONAL ACTIVATOR DEVR_DOSR"/>
    <property type="match status" value="1"/>
</dbReference>
<comment type="caution">
    <text evidence="5">The sequence shown here is derived from an EMBL/GenBank/DDBJ whole genome shotgun (WGS) entry which is preliminary data.</text>
</comment>
<dbReference type="EMBL" id="JBHUHR010000015">
    <property type="protein sequence ID" value="MFD2034291.1"/>
    <property type="molecule type" value="Genomic_DNA"/>
</dbReference>
<evidence type="ECO:0000256" key="1">
    <source>
        <dbReference type="ARBA" id="ARBA00023015"/>
    </source>
</evidence>
<dbReference type="Pfam" id="PF00196">
    <property type="entry name" value="GerE"/>
    <property type="match status" value="1"/>
</dbReference>
<evidence type="ECO:0000259" key="4">
    <source>
        <dbReference type="PROSITE" id="PS50043"/>
    </source>
</evidence>
<dbReference type="RefSeq" id="WP_376884298.1">
    <property type="nucleotide sequence ID" value="NZ_JBHUHR010000015.1"/>
</dbReference>
<gene>
    <name evidence="5" type="ORF">ACFSKL_05775</name>
</gene>